<keyword evidence="13" id="KW-0165">Cleavage on pair of basic residues</keyword>
<keyword evidence="34" id="KW-1185">Reference proteome</keyword>
<dbReference type="PRINTS" id="PR00759">
    <property type="entry name" value="BASICPTASE"/>
</dbReference>
<keyword evidence="15 32" id="KW-0732">Signal</keyword>
<evidence type="ECO:0000256" key="12">
    <source>
        <dbReference type="ARBA" id="ARBA00022530"/>
    </source>
</evidence>
<dbReference type="GO" id="GO:0031965">
    <property type="term" value="C:nuclear membrane"/>
    <property type="evidence" value="ECO:0007669"/>
    <property type="project" value="UniProtKB-SubCell"/>
</dbReference>
<keyword evidence="24" id="KW-0472">Membrane</keyword>
<dbReference type="CDD" id="cd22597">
    <property type="entry name" value="Kunitz_bikunin_2-like"/>
    <property type="match status" value="1"/>
</dbReference>
<dbReference type="GO" id="GO:0016491">
    <property type="term" value="F:oxidoreductase activity"/>
    <property type="evidence" value="ECO:0007669"/>
    <property type="project" value="UniProtKB-KW"/>
</dbReference>
<keyword evidence="19" id="KW-0722">Serine protease inhibitor</keyword>
<dbReference type="PANTHER" id="PTHR46676">
    <property type="entry name" value="PROTEIN AMBP"/>
    <property type="match status" value="1"/>
</dbReference>
<dbReference type="InterPro" id="IPR002223">
    <property type="entry name" value="Kunitz_BPTI"/>
</dbReference>
<dbReference type="GO" id="GO:0005576">
    <property type="term" value="C:extracellular region"/>
    <property type="evidence" value="ECO:0007669"/>
    <property type="project" value="UniProtKB-ARBA"/>
</dbReference>
<keyword evidence="20" id="KW-0654">Proteoglycan</keyword>
<dbReference type="OrthoDB" id="9949223at2759"/>
<reference evidence="35" key="1">
    <citation type="submission" date="2025-08" db="UniProtKB">
        <authorList>
            <consortium name="RefSeq"/>
        </authorList>
    </citation>
    <scope>IDENTIFICATION</scope>
</reference>
<dbReference type="GO" id="GO:0004867">
    <property type="term" value="F:serine-type endopeptidase inhibitor activity"/>
    <property type="evidence" value="ECO:0007669"/>
    <property type="project" value="UniProtKB-KW"/>
</dbReference>
<evidence type="ECO:0000256" key="7">
    <source>
        <dbReference type="ARBA" id="ARBA00008238"/>
    </source>
</evidence>
<dbReference type="GO" id="GO:0005829">
    <property type="term" value="C:cytosol"/>
    <property type="evidence" value="ECO:0007669"/>
    <property type="project" value="UniProtKB-SubCell"/>
</dbReference>
<dbReference type="InParanoid" id="A0A6P8SRF4"/>
<organism evidence="34 35">
    <name type="scientific">Geotrypetes seraphini</name>
    <name type="common">Gaboon caecilian</name>
    <name type="synonym">Caecilia seraphini</name>
    <dbReference type="NCBI Taxonomy" id="260995"/>
    <lineage>
        <taxon>Eukaryota</taxon>
        <taxon>Metazoa</taxon>
        <taxon>Chordata</taxon>
        <taxon>Craniata</taxon>
        <taxon>Vertebrata</taxon>
        <taxon>Euteleostomi</taxon>
        <taxon>Amphibia</taxon>
        <taxon>Gymnophiona</taxon>
        <taxon>Geotrypetes</taxon>
    </lineage>
</organism>
<dbReference type="KEGG" id="gsh:117368179"/>
<proteinExistence type="inferred from homology"/>
<sequence length="350" mass="39073">MKLQCALFLVIILKSCCGNPVQVQEDIQVQENFDLSQIYGKWYDIAVGSTCKWLKQFKDKFNMGTLVLGVGETSDTISTTSTRLKGGKCTQVHGAYQKTNIPGKFNYYSPKWGMTIVSYVVYTNYNEYAIILMRKTKNAETSTTVKLYGRSPEVRESLMGEFRQFALDQGILENSIFTLINKGECVPGESQVPSEVSQMRIARSVLTKEEGSGMDESISPQVINKEAACRLNKDAGPCLGMNSRFFYNFSSMACETFNYGGCFGNGNNFFSEKECLQTCRTEAACRLQIKTGPCRAVKNHWAFDSSQGKCVTFIYGGCQGNGNKFYTEKECKEYCGMLGDADEEFLAVSN</sequence>
<evidence type="ECO:0000256" key="23">
    <source>
        <dbReference type="ARBA" id="ARBA00023128"/>
    </source>
</evidence>
<evidence type="ECO:0000256" key="13">
    <source>
        <dbReference type="ARBA" id="ARBA00022685"/>
    </source>
</evidence>
<evidence type="ECO:0000256" key="4">
    <source>
        <dbReference type="ARBA" id="ARBA00004514"/>
    </source>
</evidence>
<dbReference type="Pfam" id="PF00014">
    <property type="entry name" value="Kunitz_BPTI"/>
    <property type="match status" value="2"/>
</dbReference>
<feature type="domain" description="BPTI/Kunitz inhibitor" evidence="33">
    <location>
        <begin position="285"/>
        <end position="335"/>
    </location>
</feature>
<dbReference type="RefSeq" id="XP_033817451.1">
    <property type="nucleotide sequence ID" value="XM_033961560.1"/>
</dbReference>
<evidence type="ECO:0000256" key="25">
    <source>
        <dbReference type="ARBA" id="ARBA00023157"/>
    </source>
</evidence>
<dbReference type="InterPro" id="IPR002968">
    <property type="entry name" value="A1-microglobln"/>
</dbReference>
<evidence type="ECO:0000256" key="22">
    <source>
        <dbReference type="ARBA" id="ARBA00023002"/>
    </source>
</evidence>
<evidence type="ECO:0000256" key="31">
    <source>
        <dbReference type="ARBA" id="ARBA00047015"/>
    </source>
</evidence>
<keyword evidence="11" id="KW-0964">Secreted</keyword>
<dbReference type="FunFam" id="4.10.410.10:FF:000010">
    <property type="entry name" value="Alpha1-microglobulin/bikunin (AMBP)"/>
    <property type="match status" value="1"/>
</dbReference>
<comment type="similarity">
    <text evidence="7">In the N-terminal section; belongs to the calycin superfamily. Lipocalin family.</text>
</comment>
<keyword evidence="12" id="KW-0272">Extracellular matrix</keyword>
<protein>
    <recommendedName>
        <fullName evidence="8">Protein AMBP</fullName>
    </recommendedName>
</protein>
<evidence type="ECO:0000256" key="28">
    <source>
        <dbReference type="ARBA" id="ARBA00029383"/>
    </source>
</evidence>
<evidence type="ECO:0000256" key="18">
    <source>
        <dbReference type="ARBA" id="ARBA00022824"/>
    </source>
</evidence>
<evidence type="ECO:0000256" key="14">
    <source>
        <dbReference type="ARBA" id="ARBA00022690"/>
    </source>
</evidence>
<evidence type="ECO:0000313" key="34">
    <source>
        <dbReference type="Proteomes" id="UP000515159"/>
    </source>
</evidence>
<dbReference type="AlphaFoldDB" id="A0A6P8SRF4"/>
<dbReference type="PANTHER" id="PTHR46676:SF1">
    <property type="entry name" value="PROTEIN AMBP"/>
    <property type="match status" value="1"/>
</dbReference>
<keyword evidence="25" id="KW-1015">Disulfide bond</keyword>
<keyword evidence="16" id="KW-0677">Repeat</keyword>
<evidence type="ECO:0000256" key="8">
    <source>
        <dbReference type="ARBA" id="ARBA00018905"/>
    </source>
</evidence>
<dbReference type="FunCoup" id="A0A6P8SRF4">
    <property type="interactions" value="146"/>
</dbReference>
<dbReference type="SUPFAM" id="SSF50814">
    <property type="entry name" value="Lipocalins"/>
    <property type="match status" value="1"/>
</dbReference>
<evidence type="ECO:0000256" key="26">
    <source>
        <dbReference type="ARBA" id="ARBA00023180"/>
    </source>
</evidence>
<comment type="subcellular location">
    <subcellularLocation>
        <location evidence="1">Cell membrane</location>
        <topology evidence="1">Peripheral membrane protein</topology>
    </subcellularLocation>
    <subcellularLocation>
        <location evidence="4">Cytoplasm</location>
        <location evidence="4">Cytosol</location>
    </subcellularLocation>
    <subcellularLocation>
        <location evidence="2">Endoplasmic reticulum</location>
    </subcellularLocation>
    <subcellularLocation>
        <location evidence="6">Mitochondrion inner membrane</location>
        <topology evidence="6">Peripheral membrane protein</topology>
    </subcellularLocation>
    <subcellularLocation>
        <location evidence="5">Nucleus membrane</location>
        <topology evidence="5">Peripheral membrane protein</topology>
    </subcellularLocation>
    <subcellularLocation>
        <location evidence="3">Secreted</location>
        <location evidence="3">Extracellular space</location>
        <location evidence="3">Extracellular matrix</location>
    </subcellularLocation>
</comment>
<evidence type="ECO:0000256" key="10">
    <source>
        <dbReference type="ARBA" id="ARBA00022490"/>
    </source>
</evidence>
<evidence type="ECO:0000256" key="2">
    <source>
        <dbReference type="ARBA" id="ARBA00004240"/>
    </source>
</evidence>
<dbReference type="Gene3D" id="2.40.128.20">
    <property type="match status" value="1"/>
</dbReference>
<evidence type="ECO:0000256" key="5">
    <source>
        <dbReference type="ARBA" id="ARBA00004617"/>
    </source>
</evidence>
<keyword evidence="18" id="KW-0256">Endoplasmic reticulum</keyword>
<dbReference type="Pfam" id="PF00061">
    <property type="entry name" value="Lipocalin"/>
    <property type="match status" value="1"/>
</dbReference>
<dbReference type="PRINTS" id="PR00179">
    <property type="entry name" value="LIPOCALIN"/>
</dbReference>
<evidence type="ECO:0000256" key="30">
    <source>
        <dbReference type="ARBA" id="ARBA00046983"/>
    </source>
</evidence>
<feature type="signal peptide" evidence="32">
    <location>
        <begin position="1"/>
        <end position="18"/>
    </location>
</feature>
<evidence type="ECO:0000256" key="21">
    <source>
        <dbReference type="ARBA" id="ARBA00022991"/>
    </source>
</evidence>
<keyword evidence="17" id="KW-0999">Mitochondrion inner membrane</keyword>
<evidence type="ECO:0000256" key="11">
    <source>
        <dbReference type="ARBA" id="ARBA00022525"/>
    </source>
</evidence>
<comment type="subunit">
    <text evidence="29">Monomer. Also occurs as a complex with tryptase in mast cells.</text>
</comment>
<dbReference type="InterPro" id="IPR000566">
    <property type="entry name" value="Lipocln_cytosolic_FA-bd_dom"/>
</dbReference>
<evidence type="ECO:0000313" key="35">
    <source>
        <dbReference type="RefSeq" id="XP_033817451.1"/>
    </source>
</evidence>
<dbReference type="GeneID" id="117368179"/>
<evidence type="ECO:0000256" key="15">
    <source>
        <dbReference type="ARBA" id="ARBA00022729"/>
    </source>
</evidence>
<comment type="subunit">
    <text evidence="30">I-alpha-I plasma protease inhibitors are assembled from one or two heavy chains (HC) and one light chain, bikunin. Inter-alpha-inhibitor (I-alpha-I) is composed of ITIH1/HC1, ITIH2/HC2 and bikunin, and pre-alpha-inhibitor (P-alpha-I) of ITIH3/HC3 and bikunin. Interacts with TNFAIP6 (via Link domain).</text>
</comment>
<evidence type="ECO:0000256" key="17">
    <source>
        <dbReference type="ARBA" id="ARBA00022792"/>
    </source>
</evidence>
<dbReference type="InterPro" id="IPR029856">
    <property type="entry name" value="AMBP"/>
</dbReference>
<dbReference type="SUPFAM" id="SSF57362">
    <property type="entry name" value="BPTI-like"/>
    <property type="match status" value="2"/>
</dbReference>
<dbReference type="GO" id="GO:0005783">
    <property type="term" value="C:endoplasmic reticulum"/>
    <property type="evidence" value="ECO:0007669"/>
    <property type="project" value="UniProtKB-SubCell"/>
</dbReference>
<keyword evidence="22" id="KW-0560">Oxidoreductase</keyword>
<feature type="domain" description="BPTI/Kunitz inhibitor" evidence="33">
    <location>
        <begin position="229"/>
        <end position="279"/>
    </location>
</feature>
<dbReference type="SMART" id="SM00131">
    <property type="entry name" value="KU"/>
    <property type="match status" value="2"/>
</dbReference>
<evidence type="ECO:0000256" key="6">
    <source>
        <dbReference type="ARBA" id="ARBA00004637"/>
    </source>
</evidence>
<dbReference type="PROSITE" id="PS00280">
    <property type="entry name" value="BPTI_KUNITZ_1"/>
    <property type="match status" value="2"/>
</dbReference>
<comment type="function">
    <text evidence="28">Kunitz-type serine protease inhibitor. Has high catalytic efficiency for F10/blood coagulation factor Xa and may act as an anticoagulant by inhibiting prothrombin activation. Inhibits trypsin and mast cell CMA1/chymase and tryptase proteases.</text>
</comment>
<evidence type="ECO:0000256" key="27">
    <source>
        <dbReference type="ARBA" id="ARBA00023242"/>
    </source>
</evidence>
<keyword evidence="21" id="KW-0157">Chromophore</keyword>
<keyword evidence="26" id="KW-0325">Glycoprotein</keyword>
<keyword evidence="9" id="KW-1003">Cell membrane</keyword>
<evidence type="ECO:0000256" key="16">
    <source>
        <dbReference type="ARBA" id="ARBA00022737"/>
    </source>
</evidence>
<dbReference type="PRINTS" id="PR01215">
    <property type="entry name" value="A1MCGLOBULIN"/>
</dbReference>
<feature type="chain" id="PRO_5028204579" description="Protein AMBP" evidence="32">
    <location>
        <begin position="19"/>
        <end position="350"/>
    </location>
</feature>
<evidence type="ECO:0000256" key="32">
    <source>
        <dbReference type="SAM" id="SignalP"/>
    </source>
</evidence>
<keyword evidence="23" id="KW-0496">Mitochondrion</keyword>
<evidence type="ECO:0000259" key="33">
    <source>
        <dbReference type="PROSITE" id="PS50279"/>
    </source>
</evidence>
<dbReference type="GO" id="GO:0005886">
    <property type="term" value="C:plasma membrane"/>
    <property type="evidence" value="ECO:0007669"/>
    <property type="project" value="UniProtKB-SubCell"/>
</dbReference>
<dbReference type="Gene3D" id="4.10.410.10">
    <property type="entry name" value="Pancreatic trypsin inhibitor Kunitz domain"/>
    <property type="match status" value="2"/>
</dbReference>
<evidence type="ECO:0000256" key="9">
    <source>
        <dbReference type="ARBA" id="ARBA00022475"/>
    </source>
</evidence>
<keyword evidence="10" id="KW-0963">Cytoplasm</keyword>
<evidence type="ECO:0000256" key="29">
    <source>
        <dbReference type="ARBA" id="ARBA00029474"/>
    </source>
</evidence>
<dbReference type="GO" id="GO:0005743">
    <property type="term" value="C:mitochondrial inner membrane"/>
    <property type="evidence" value="ECO:0007669"/>
    <property type="project" value="UniProtKB-SubCell"/>
</dbReference>
<dbReference type="CTD" id="5730"/>
<accession>A0A6P8SRF4</accession>
<keyword evidence="14" id="KW-0646">Protease inhibitor</keyword>
<evidence type="ECO:0000256" key="19">
    <source>
        <dbReference type="ARBA" id="ARBA00022900"/>
    </source>
</evidence>
<keyword evidence="27" id="KW-0539">Nucleus</keyword>
<evidence type="ECO:0000256" key="24">
    <source>
        <dbReference type="ARBA" id="ARBA00023136"/>
    </source>
</evidence>
<comment type="subunit">
    <text evidence="31">Monomer. Homodimer. In plasma, it occurs as a monomer or dimer and in covalently-linked complexes with immunoglobulin A (IgA), ALB/albumin and F2/prothrombin. Chromophore-bound alpha-1-microglobulin interacts with the constant region of immunoglobulin A. Chromophore-bound alpha-1-microglobulin interacts with ALB with molar ratio 2:1 and 1:1; this interaction does not prevent fatty acid binding to ALB. Interacts with F2/prothrombin (via N-terminus) with molar ratio 2:1 and 1:1; this interaction does not prevent the activation of prothrombin to thrombin. Interacts with NDUFAB1, a subunit of mitochondrial complex I. Interacts with FN1.</text>
</comment>
<dbReference type="Proteomes" id="UP000515159">
    <property type="component" value="Chromosome 10"/>
</dbReference>
<dbReference type="CDD" id="cd22596">
    <property type="entry name" value="Kunitz_bikunin_1-like"/>
    <property type="match status" value="1"/>
</dbReference>
<dbReference type="InterPro" id="IPR036880">
    <property type="entry name" value="Kunitz_BPTI_sf"/>
</dbReference>
<name>A0A6P8SRF4_GEOSA</name>
<dbReference type="PROSITE" id="PS50279">
    <property type="entry name" value="BPTI_KUNITZ_2"/>
    <property type="match status" value="2"/>
</dbReference>
<evidence type="ECO:0000256" key="20">
    <source>
        <dbReference type="ARBA" id="ARBA00022974"/>
    </source>
</evidence>
<evidence type="ECO:0000256" key="3">
    <source>
        <dbReference type="ARBA" id="ARBA00004498"/>
    </source>
</evidence>
<gene>
    <name evidence="35" type="primary">PTGDS</name>
</gene>
<dbReference type="FunFam" id="2.40.128.20:FF:000007">
    <property type="entry name" value="Alpha-1-microglobulin/bikunin precursor"/>
    <property type="match status" value="1"/>
</dbReference>
<evidence type="ECO:0000256" key="1">
    <source>
        <dbReference type="ARBA" id="ARBA00004202"/>
    </source>
</evidence>
<dbReference type="InterPro" id="IPR012674">
    <property type="entry name" value="Calycin"/>
</dbReference>
<dbReference type="InterPro" id="IPR020901">
    <property type="entry name" value="Prtase_inh_Kunz-CS"/>
</dbReference>